<evidence type="ECO:0000256" key="1">
    <source>
        <dbReference type="SAM" id="Phobius"/>
    </source>
</evidence>
<feature type="transmembrane region" description="Helical" evidence="1">
    <location>
        <begin position="212"/>
        <end position="234"/>
    </location>
</feature>
<reference evidence="2 3" key="1">
    <citation type="submission" date="2024-09" db="EMBL/GenBank/DDBJ databases">
        <authorList>
            <person name="Sun Q."/>
            <person name="Mori K."/>
        </authorList>
    </citation>
    <scope>NUCLEOTIDE SEQUENCE [LARGE SCALE GENOMIC DNA]</scope>
    <source>
        <strain evidence="2 3">CCM 7228</strain>
    </source>
</reference>
<dbReference type="NCBIfam" id="TIGR02206">
    <property type="entry name" value="intg_mem_TP0381"/>
    <property type="match status" value="1"/>
</dbReference>
<feature type="transmembrane region" description="Helical" evidence="1">
    <location>
        <begin position="105"/>
        <end position="122"/>
    </location>
</feature>
<accession>A0ABV6GCM0</accession>
<name>A0ABV6GCM0_9BACI</name>
<feature type="transmembrane region" description="Helical" evidence="1">
    <location>
        <begin position="167"/>
        <end position="187"/>
    </location>
</feature>
<keyword evidence="3" id="KW-1185">Reference proteome</keyword>
<keyword evidence="1" id="KW-0812">Transmembrane</keyword>
<protein>
    <submittedName>
        <fullName evidence="2">TIGR02206 family membrane protein</fullName>
    </submittedName>
</protein>
<feature type="transmembrane region" description="Helical" evidence="1">
    <location>
        <begin position="134"/>
        <end position="155"/>
    </location>
</feature>
<feature type="transmembrane region" description="Helical" evidence="1">
    <location>
        <begin position="20"/>
        <end position="38"/>
    </location>
</feature>
<dbReference type="Proteomes" id="UP001589854">
    <property type="component" value="Unassembled WGS sequence"/>
</dbReference>
<comment type="caution">
    <text evidence="2">The sequence shown here is derived from an EMBL/GenBank/DDBJ whole genome shotgun (WGS) entry which is preliminary data.</text>
</comment>
<feature type="transmembrane region" description="Helical" evidence="1">
    <location>
        <begin position="50"/>
        <end position="69"/>
    </location>
</feature>
<keyword evidence="1" id="KW-0472">Membrane</keyword>
<dbReference type="Pfam" id="PF14808">
    <property type="entry name" value="TMEM164"/>
    <property type="match status" value="1"/>
</dbReference>
<organism evidence="2 3">
    <name type="scientific">Metabacillus herbersteinensis</name>
    <dbReference type="NCBI Taxonomy" id="283816"/>
    <lineage>
        <taxon>Bacteria</taxon>
        <taxon>Bacillati</taxon>
        <taxon>Bacillota</taxon>
        <taxon>Bacilli</taxon>
        <taxon>Bacillales</taxon>
        <taxon>Bacillaceae</taxon>
        <taxon>Metabacillus</taxon>
    </lineage>
</organism>
<sequence length="241" mass="28277">MQTFFQFDSKLDPFRLFSGEHLMTISIILVLGILLFVFREEIQKQEKKSFVRFSLAFLLLAFDASYHLWLVSQNAWSLKTALPLHLSDLAVIIAIVMLLTGSYRLFQFMYFAGLGSSIQAVMTPDLGRFSFPHFRYIEFFISHGGVVLACLFMVFACKYRPTIRSMWVSVLIVNLYAVCVFLLNKWLRANYLYIMKKPGNASLLDFLGPWPWYLISLEIMMILSFYLLYSPFWLKRKMERK</sequence>
<evidence type="ECO:0000313" key="3">
    <source>
        <dbReference type="Proteomes" id="UP001589854"/>
    </source>
</evidence>
<evidence type="ECO:0000313" key="2">
    <source>
        <dbReference type="EMBL" id="MFC0271412.1"/>
    </source>
</evidence>
<dbReference type="RefSeq" id="WP_378932340.1">
    <property type="nucleotide sequence ID" value="NZ_JBHLVO010000004.1"/>
</dbReference>
<dbReference type="EMBL" id="JBHLVO010000004">
    <property type="protein sequence ID" value="MFC0271412.1"/>
    <property type="molecule type" value="Genomic_DNA"/>
</dbReference>
<proteinExistence type="predicted"/>
<gene>
    <name evidence="2" type="ORF">ACFFIX_08090</name>
</gene>
<feature type="transmembrane region" description="Helical" evidence="1">
    <location>
        <begin position="81"/>
        <end position="98"/>
    </location>
</feature>
<dbReference type="InterPro" id="IPR011737">
    <property type="entry name" value="CHP02206_TP0381"/>
</dbReference>
<keyword evidence="1" id="KW-1133">Transmembrane helix</keyword>